<gene>
    <name evidence="2" type="ORF">Back2_16320</name>
</gene>
<feature type="transmembrane region" description="Helical" evidence="1">
    <location>
        <begin position="6"/>
        <end position="25"/>
    </location>
</feature>
<protein>
    <submittedName>
        <fullName evidence="2">Membrane protein</fullName>
    </submittedName>
</protein>
<dbReference type="AlphaFoldDB" id="A0A3G9IMU2"/>
<dbReference type="Pfam" id="PF06993">
    <property type="entry name" value="DUF1304"/>
    <property type="match status" value="1"/>
</dbReference>
<evidence type="ECO:0000313" key="2">
    <source>
        <dbReference type="EMBL" id="BBH17345.1"/>
    </source>
</evidence>
<proteinExistence type="predicted"/>
<accession>A0A3G9IMU2</accession>
<dbReference type="KEGG" id="nbe:Back2_16320"/>
<feature type="transmembrane region" description="Helical" evidence="1">
    <location>
        <begin position="81"/>
        <end position="101"/>
    </location>
</feature>
<dbReference type="PANTHER" id="PTHR38446">
    <property type="entry name" value="BLL0914 PROTEIN"/>
    <property type="match status" value="1"/>
</dbReference>
<evidence type="ECO:0000256" key="1">
    <source>
        <dbReference type="SAM" id="Phobius"/>
    </source>
</evidence>
<sequence>MTSLFWGLTLTFASLAAVLHVYIFWMESLAWETPKVRRTFGVTAEQAAANKQFAYNQGFYNLFLAIITGVGVGIACRSHAPGIALIIAGLGSMVGAAAVLISNDRSKLRAAMVQATFAKLGLISLLVWALVK</sequence>
<keyword evidence="1" id="KW-0812">Transmembrane</keyword>
<dbReference type="InterPro" id="IPR009732">
    <property type="entry name" value="DUF1304"/>
</dbReference>
<dbReference type="RefSeq" id="WP_231998646.1">
    <property type="nucleotide sequence ID" value="NZ_AP019307.1"/>
</dbReference>
<keyword evidence="3" id="KW-1185">Reference proteome</keyword>
<dbReference type="Proteomes" id="UP000271573">
    <property type="component" value="Chromosome"/>
</dbReference>
<reference evidence="2 3" key="1">
    <citation type="submission" date="2018-11" db="EMBL/GenBank/DDBJ databases">
        <title>Complete genome sequence of Nocardioides baekrokdamisoli strain KCTC 39748.</title>
        <authorList>
            <person name="Kang S.W."/>
            <person name="Lee K.C."/>
            <person name="Kim K.K."/>
            <person name="Kim J.S."/>
            <person name="Kim D.S."/>
            <person name="Ko S.H."/>
            <person name="Yang S.H."/>
            <person name="Shin Y.K."/>
            <person name="Lee J.S."/>
        </authorList>
    </citation>
    <scope>NUCLEOTIDE SEQUENCE [LARGE SCALE GENOMIC DNA]</scope>
    <source>
        <strain evidence="2 3">KCTC 39748</strain>
    </source>
</reference>
<keyword evidence="1" id="KW-1133">Transmembrane helix</keyword>
<name>A0A3G9IMU2_9ACTN</name>
<dbReference type="PANTHER" id="PTHR38446:SF1">
    <property type="entry name" value="BLL0914 PROTEIN"/>
    <property type="match status" value="1"/>
</dbReference>
<organism evidence="2 3">
    <name type="scientific">Nocardioides baekrokdamisoli</name>
    <dbReference type="NCBI Taxonomy" id="1804624"/>
    <lineage>
        <taxon>Bacteria</taxon>
        <taxon>Bacillati</taxon>
        <taxon>Actinomycetota</taxon>
        <taxon>Actinomycetes</taxon>
        <taxon>Propionibacteriales</taxon>
        <taxon>Nocardioidaceae</taxon>
        <taxon>Nocardioides</taxon>
    </lineage>
</organism>
<feature type="transmembrane region" description="Helical" evidence="1">
    <location>
        <begin position="58"/>
        <end position="75"/>
    </location>
</feature>
<evidence type="ECO:0000313" key="3">
    <source>
        <dbReference type="Proteomes" id="UP000271573"/>
    </source>
</evidence>
<keyword evidence="1" id="KW-0472">Membrane</keyword>
<dbReference type="EMBL" id="AP019307">
    <property type="protein sequence ID" value="BBH17345.1"/>
    <property type="molecule type" value="Genomic_DNA"/>
</dbReference>
<feature type="transmembrane region" description="Helical" evidence="1">
    <location>
        <begin position="113"/>
        <end position="131"/>
    </location>
</feature>